<keyword evidence="1 5" id="KW-0699">rRNA-binding</keyword>
<dbReference type="Gene3D" id="2.40.240.10">
    <property type="entry name" value="Ribosomal Protein L25, Chain P"/>
    <property type="match status" value="1"/>
</dbReference>
<gene>
    <name evidence="5" type="primary">rplY</name>
    <name evidence="5" type="synonym">ctc</name>
    <name evidence="9" type="ORF">HW532_17240</name>
</gene>
<dbReference type="AlphaFoldDB" id="A0A7S8C6K8"/>
<feature type="region of interest" description="Disordered" evidence="6">
    <location>
        <begin position="190"/>
        <end position="221"/>
    </location>
</feature>
<evidence type="ECO:0000256" key="2">
    <source>
        <dbReference type="ARBA" id="ARBA00022884"/>
    </source>
</evidence>
<comment type="similarity">
    <text evidence="5">Belongs to the bacterial ribosomal protein bL25 family. CTC subfamily.</text>
</comment>
<dbReference type="EMBL" id="CP058214">
    <property type="protein sequence ID" value="QPC44287.1"/>
    <property type="molecule type" value="Genomic_DNA"/>
</dbReference>
<dbReference type="GO" id="GO:0008097">
    <property type="term" value="F:5S rRNA binding"/>
    <property type="evidence" value="ECO:0007669"/>
    <property type="project" value="InterPro"/>
</dbReference>
<dbReference type="RefSeq" id="WP_213161655.1">
    <property type="nucleotide sequence ID" value="NZ_CP058214.1"/>
</dbReference>
<comment type="function">
    <text evidence="5">This is one of the proteins that binds to the 5S RNA in the ribosome where it forms part of the central protuberance.</text>
</comment>
<accession>A0A7S8C6K8</accession>
<feature type="domain" description="Large ribosomal subunit protein bL25 beta" evidence="8">
    <location>
        <begin position="103"/>
        <end position="187"/>
    </location>
</feature>
<dbReference type="Pfam" id="PF01386">
    <property type="entry name" value="Ribosomal_L25p"/>
    <property type="match status" value="1"/>
</dbReference>
<keyword evidence="4 5" id="KW-0687">Ribonucleoprotein</keyword>
<dbReference type="SUPFAM" id="SSF50715">
    <property type="entry name" value="Ribosomal protein L25-like"/>
    <property type="match status" value="1"/>
</dbReference>
<proteinExistence type="inferred from homology"/>
<dbReference type="InterPro" id="IPR037121">
    <property type="entry name" value="Ribosomal_bL25_C"/>
</dbReference>
<dbReference type="NCBIfam" id="TIGR00731">
    <property type="entry name" value="bL25_bact_ctc"/>
    <property type="match status" value="1"/>
</dbReference>
<evidence type="ECO:0000313" key="10">
    <source>
        <dbReference type="Proteomes" id="UP000593594"/>
    </source>
</evidence>
<evidence type="ECO:0000256" key="6">
    <source>
        <dbReference type="SAM" id="MobiDB-lite"/>
    </source>
</evidence>
<dbReference type="KEGG" id="kmn:HW532_17240"/>
<dbReference type="NCBIfam" id="NF004128">
    <property type="entry name" value="PRK05618.1-2"/>
    <property type="match status" value="1"/>
</dbReference>
<dbReference type="GO" id="GO:0003735">
    <property type="term" value="F:structural constituent of ribosome"/>
    <property type="evidence" value="ECO:0007669"/>
    <property type="project" value="InterPro"/>
</dbReference>
<dbReference type="GO" id="GO:0022625">
    <property type="term" value="C:cytosolic large ribosomal subunit"/>
    <property type="evidence" value="ECO:0007669"/>
    <property type="project" value="TreeGrafter"/>
</dbReference>
<keyword evidence="2 5" id="KW-0694">RNA-binding</keyword>
<dbReference type="Pfam" id="PF14693">
    <property type="entry name" value="Ribosomal_TL5_C"/>
    <property type="match status" value="1"/>
</dbReference>
<evidence type="ECO:0000259" key="7">
    <source>
        <dbReference type="Pfam" id="PF01386"/>
    </source>
</evidence>
<evidence type="ECO:0000256" key="4">
    <source>
        <dbReference type="ARBA" id="ARBA00023274"/>
    </source>
</evidence>
<evidence type="ECO:0000256" key="1">
    <source>
        <dbReference type="ARBA" id="ARBA00022730"/>
    </source>
</evidence>
<evidence type="ECO:0000256" key="3">
    <source>
        <dbReference type="ARBA" id="ARBA00022980"/>
    </source>
</evidence>
<keyword evidence="3 5" id="KW-0689">Ribosomal protein</keyword>
<dbReference type="Gene3D" id="2.170.120.20">
    <property type="entry name" value="Ribosomal protein L25, beta domain"/>
    <property type="match status" value="1"/>
</dbReference>
<dbReference type="InterPro" id="IPR020930">
    <property type="entry name" value="Ribosomal_uL5_bac-type"/>
</dbReference>
<dbReference type="PANTHER" id="PTHR33284:SF1">
    <property type="entry name" value="RIBOSOMAL PROTEIN L25_GLN-TRNA SYNTHETASE, ANTI-CODON-BINDING DOMAIN-CONTAINING PROTEIN"/>
    <property type="match status" value="1"/>
</dbReference>
<protein>
    <recommendedName>
        <fullName evidence="5">Large ribosomal subunit protein bL25</fullName>
    </recommendedName>
    <alternativeName>
        <fullName evidence="5">General stress protein CTC</fullName>
    </alternativeName>
</protein>
<evidence type="ECO:0000256" key="5">
    <source>
        <dbReference type="HAMAP-Rule" id="MF_01334"/>
    </source>
</evidence>
<dbReference type="CDD" id="cd00495">
    <property type="entry name" value="Ribosomal_L25_TL5_CTC"/>
    <property type="match status" value="1"/>
</dbReference>
<dbReference type="InterPro" id="IPR020056">
    <property type="entry name" value="Rbsml_bL25/Gln-tRNA_synth_N"/>
</dbReference>
<dbReference type="InterPro" id="IPR011035">
    <property type="entry name" value="Ribosomal_bL25/Gln-tRNA_synth"/>
</dbReference>
<name>A0A7S8C6K8_9HYPH</name>
<evidence type="ECO:0000313" key="9">
    <source>
        <dbReference type="EMBL" id="QPC44287.1"/>
    </source>
</evidence>
<dbReference type="Proteomes" id="UP000593594">
    <property type="component" value="Chromosome"/>
</dbReference>
<feature type="compositionally biased region" description="Acidic residues" evidence="6">
    <location>
        <begin position="192"/>
        <end position="221"/>
    </location>
</feature>
<dbReference type="NCBIfam" id="NF004612">
    <property type="entry name" value="PRK05943.1"/>
    <property type="match status" value="1"/>
</dbReference>
<dbReference type="PANTHER" id="PTHR33284">
    <property type="entry name" value="RIBOSOMAL PROTEIN L25/GLN-TRNA SYNTHETASE, ANTI-CODON-BINDING DOMAIN-CONTAINING PROTEIN"/>
    <property type="match status" value="1"/>
</dbReference>
<dbReference type="InterPro" id="IPR001021">
    <property type="entry name" value="Ribosomal_bL25_long"/>
</dbReference>
<dbReference type="InterPro" id="IPR020057">
    <property type="entry name" value="Ribosomal_bL25_b-dom"/>
</dbReference>
<keyword evidence="10" id="KW-1185">Reference proteome</keyword>
<evidence type="ECO:0000259" key="8">
    <source>
        <dbReference type="Pfam" id="PF14693"/>
    </source>
</evidence>
<dbReference type="GO" id="GO:0006412">
    <property type="term" value="P:translation"/>
    <property type="evidence" value="ECO:0007669"/>
    <property type="project" value="UniProtKB-UniRule"/>
</dbReference>
<organism evidence="9 10">
    <name type="scientific">Kaustia mangrovi</name>
    <dbReference type="NCBI Taxonomy" id="2593653"/>
    <lineage>
        <taxon>Bacteria</taxon>
        <taxon>Pseudomonadati</taxon>
        <taxon>Pseudomonadota</taxon>
        <taxon>Alphaproteobacteria</taxon>
        <taxon>Hyphomicrobiales</taxon>
        <taxon>Parvibaculaceae</taxon>
        <taxon>Kaustia</taxon>
    </lineage>
</organism>
<dbReference type="InterPro" id="IPR029751">
    <property type="entry name" value="Ribosomal_L25_dom"/>
</dbReference>
<reference evidence="9 10" key="1">
    <citation type="submission" date="2020-06" db="EMBL/GenBank/DDBJ databases">
        <title>Genome sequence of 2 isolates from Red Sea Mangroves.</title>
        <authorList>
            <person name="Sefrji F."/>
            <person name="Michoud G."/>
            <person name="Merlino G."/>
            <person name="Daffonchio D."/>
        </authorList>
    </citation>
    <scope>NUCLEOTIDE SEQUENCE [LARGE SCALE GENOMIC DNA]</scope>
    <source>
        <strain evidence="9 10">R1DC25</strain>
    </source>
</reference>
<feature type="domain" description="Large ribosomal subunit protein bL25 L25" evidence="7">
    <location>
        <begin position="7"/>
        <end position="94"/>
    </location>
</feature>
<sequence length="221" mass="23913">MAQTTELTAVVRERGGKGAARALRRQGLIPAVIYGDKKEPELITLNYREVLKEVETGRFLSHIYNVKVGGKAVRVIPRDVQFEPVRDFIVHIDFLRLAKGATIAVAVPVNFVNEEESPGLKRGGVLNIVRHEVELECPNDAIPEELVADLTGLDIGDSIHISAIPLPEGVTPTITDRDFTVATVAAPAVLTEAEEAGEEVEEAEAEEAEAEEDGGEAAEEE</sequence>
<comment type="subunit">
    <text evidence="5">Part of the 50S ribosomal subunit; part of the 5S rRNA/L5/L18/L25 subcomplex. Contacts the 5S rRNA. Binds to the 5S rRNA independently of L5 and L18.</text>
</comment>
<dbReference type="HAMAP" id="MF_01334">
    <property type="entry name" value="Ribosomal_bL25_CTC"/>
    <property type="match status" value="1"/>
</dbReference>